<dbReference type="InterPro" id="IPR019196">
    <property type="entry name" value="ABC_transp_unknown"/>
</dbReference>
<dbReference type="PANTHER" id="PTHR30294:SF29">
    <property type="entry name" value="MULTIDRUG ABC TRANSPORTER PERMEASE YBHS-RELATED"/>
    <property type="match status" value="1"/>
</dbReference>
<evidence type="ECO:0000256" key="4">
    <source>
        <dbReference type="ARBA" id="ARBA00022989"/>
    </source>
</evidence>
<sequence>MSHAVARRVAQKESRLLLASPLVWLLLTSFSASALFIVFSLESFFARNIADLRPLFQWLPLLLIFLCSALSMSMWSDERERGTVEYLLTQPVGISRFVFGKFRACLKLLVLALLSTLPPAITLSLIAELDWGPVATAYFAALLMGSAYLCIGLFVSSCTNRAVLSFIGSTALCALLYLLGHPLLGALFDSDTAAWLQAFSTASRFESFSRGVVDLRDLYYYLCLCGIFLSLNVYVLERGRWSKARSNRHRYWRSMTSLLIVNLLLANVWLARLPELRFDLSQGQLYSLSPTTQQLLDSLDQRLLLRAYFSSQPHPQLAPLVPQLKDLLQEYAAHSKGKLQLEFIEPDKQQSLEQQAIDELGLHSASPQSYGGQQSSWMNDYFHILLSYGSEHEVLKISDLIEVRSTSSALTELQLRKPEYQLSRAIRDALYHHQLGGDLFADIDQAVELVAYLSDQAQLPPLLQNYQQAITAQLDTLVKQSEGKFSVRLVDPGADGGATAQRLQQELDIQPLVTAIGNGAELYFYLTLEDEQQVVQLPTGSFDPDEFRATLEAGLRRFANSLTRSVALALPHDHERAAQQHSATPSFHHLERSIAQDYSLRREDLSDGSVDPQADILAVIAPQQLDSRALYAIDQFLMRGGTVILATSPYSSDQSAVDLRLKTWPSGLQEWLAHHGLQISNSLVMDSQSSALPTTIIRQIGGHEFRDVELIDYPYFIDVRPPQLNPEHPITADLAEVTMAWASPIEARPTQQQELSILLQSSEESWLSNADEDIAPHLAQQRKAALDSQVKRQAEILGLALQGRFRSWFAQHPLPATGAKDSDGQAFADLAPPIEYSPQSARIILFASNDFLSDHLLNARKAATNSSHHTALELIRNSISWSLQDDSLLQIRPRAYFNRSLPAIDERAQALIEYINYGFAALYFLLLALAQWLLKRWRMRRYRRLLAL</sequence>
<dbReference type="Pfam" id="PF23357">
    <property type="entry name" value="DUF7088"/>
    <property type="match status" value="2"/>
</dbReference>
<gene>
    <name evidence="9" type="ORF">H2508_10220</name>
</gene>
<keyword evidence="5 6" id="KW-0472">Membrane</keyword>
<evidence type="ECO:0000313" key="10">
    <source>
        <dbReference type="Proteomes" id="UP000539350"/>
    </source>
</evidence>
<evidence type="ECO:0000256" key="2">
    <source>
        <dbReference type="ARBA" id="ARBA00022475"/>
    </source>
</evidence>
<dbReference type="GO" id="GO:0140359">
    <property type="term" value="F:ABC-type transporter activity"/>
    <property type="evidence" value="ECO:0007669"/>
    <property type="project" value="InterPro"/>
</dbReference>
<evidence type="ECO:0000256" key="1">
    <source>
        <dbReference type="ARBA" id="ARBA00004651"/>
    </source>
</evidence>
<feature type="domain" description="ABC-type uncharacterised transport system" evidence="7">
    <location>
        <begin position="593"/>
        <end position="856"/>
    </location>
</feature>
<feature type="domain" description="DUF7088" evidence="8">
    <location>
        <begin position="439"/>
        <end position="518"/>
    </location>
</feature>
<name>A0A7W2TWY6_9GAMM</name>
<feature type="transmembrane region" description="Helical" evidence="6">
    <location>
        <begin position="58"/>
        <end position="75"/>
    </location>
</feature>
<keyword evidence="3 6" id="KW-0812">Transmembrane</keyword>
<feature type="transmembrane region" description="Helical" evidence="6">
    <location>
        <begin position="914"/>
        <end position="934"/>
    </location>
</feature>
<accession>A0A7W2TWY6</accession>
<keyword evidence="4 6" id="KW-1133">Transmembrane helix</keyword>
<feature type="domain" description="DUF7088" evidence="8">
    <location>
        <begin position="283"/>
        <end position="379"/>
    </location>
</feature>
<feature type="transmembrane region" description="Helical" evidence="6">
    <location>
        <begin position="104"/>
        <end position="127"/>
    </location>
</feature>
<dbReference type="InterPro" id="IPR051449">
    <property type="entry name" value="ABC-2_transporter_component"/>
</dbReference>
<dbReference type="PANTHER" id="PTHR30294">
    <property type="entry name" value="MEMBRANE COMPONENT OF ABC TRANSPORTER YHHJ-RELATED"/>
    <property type="match status" value="1"/>
</dbReference>
<evidence type="ECO:0000256" key="6">
    <source>
        <dbReference type="SAM" id="Phobius"/>
    </source>
</evidence>
<feature type="transmembrane region" description="Helical" evidence="6">
    <location>
        <begin position="133"/>
        <end position="155"/>
    </location>
</feature>
<proteinExistence type="predicted"/>
<reference evidence="9 10" key="1">
    <citation type="submission" date="2020-07" db="EMBL/GenBank/DDBJ databases">
        <title>Halieaceae bacterium, F7430, whole genome shotgun sequencing project.</title>
        <authorList>
            <person name="Jiang S."/>
            <person name="Liu Z.W."/>
            <person name="Du Z.J."/>
        </authorList>
    </citation>
    <scope>NUCLEOTIDE SEQUENCE [LARGE SCALE GENOMIC DNA]</scope>
    <source>
        <strain evidence="9 10">F7430</strain>
    </source>
</reference>
<dbReference type="InterPro" id="IPR055396">
    <property type="entry name" value="DUF7088"/>
</dbReference>
<evidence type="ECO:0000256" key="3">
    <source>
        <dbReference type="ARBA" id="ARBA00022692"/>
    </source>
</evidence>
<dbReference type="RefSeq" id="WP_182172782.1">
    <property type="nucleotide sequence ID" value="NZ_JACFXU010000014.1"/>
</dbReference>
<comment type="caution">
    <text evidence="9">The sequence shown here is derived from an EMBL/GenBank/DDBJ whole genome shotgun (WGS) entry which is preliminary data.</text>
</comment>
<keyword evidence="10" id="KW-1185">Reference proteome</keyword>
<organism evidence="9 10">
    <name type="scientific">Sediminihaliea albiluteola</name>
    <dbReference type="NCBI Taxonomy" id="2758564"/>
    <lineage>
        <taxon>Bacteria</taxon>
        <taxon>Pseudomonadati</taxon>
        <taxon>Pseudomonadota</taxon>
        <taxon>Gammaproteobacteria</taxon>
        <taxon>Cellvibrionales</taxon>
        <taxon>Halieaceae</taxon>
        <taxon>Sediminihaliea</taxon>
    </lineage>
</organism>
<feature type="transmembrane region" description="Helical" evidence="6">
    <location>
        <begin position="162"/>
        <end position="180"/>
    </location>
</feature>
<evidence type="ECO:0000259" key="8">
    <source>
        <dbReference type="Pfam" id="PF23357"/>
    </source>
</evidence>
<dbReference type="GO" id="GO:0005886">
    <property type="term" value="C:plasma membrane"/>
    <property type="evidence" value="ECO:0007669"/>
    <property type="project" value="UniProtKB-SubCell"/>
</dbReference>
<dbReference type="AlphaFoldDB" id="A0A7W2TWY6"/>
<dbReference type="Pfam" id="PF09822">
    <property type="entry name" value="ABC_transp_aux"/>
    <property type="match status" value="1"/>
</dbReference>
<dbReference type="Proteomes" id="UP000539350">
    <property type="component" value="Unassembled WGS sequence"/>
</dbReference>
<dbReference type="Pfam" id="PF12679">
    <property type="entry name" value="ABC2_membrane_2"/>
    <property type="match status" value="1"/>
</dbReference>
<evidence type="ECO:0000313" key="9">
    <source>
        <dbReference type="EMBL" id="MBA6413483.1"/>
    </source>
</evidence>
<evidence type="ECO:0000256" key="5">
    <source>
        <dbReference type="ARBA" id="ARBA00023136"/>
    </source>
</evidence>
<protein>
    <submittedName>
        <fullName evidence="9">Gldg family protein</fullName>
    </submittedName>
</protein>
<evidence type="ECO:0000259" key="7">
    <source>
        <dbReference type="Pfam" id="PF09822"/>
    </source>
</evidence>
<feature type="transmembrane region" description="Helical" evidence="6">
    <location>
        <begin position="218"/>
        <end position="236"/>
    </location>
</feature>
<feature type="transmembrane region" description="Helical" evidence="6">
    <location>
        <begin position="257"/>
        <end position="274"/>
    </location>
</feature>
<comment type="subcellular location">
    <subcellularLocation>
        <location evidence="1">Cell membrane</location>
        <topology evidence="1">Multi-pass membrane protein</topology>
    </subcellularLocation>
</comment>
<keyword evidence="2" id="KW-1003">Cell membrane</keyword>
<dbReference type="EMBL" id="JACFXU010000014">
    <property type="protein sequence ID" value="MBA6413483.1"/>
    <property type="molecule type" value="Genomic_DNA"/>
</dbReference>